<dbReference type="GO" id="GO:0006298">
    <property type="term" value="P:mismatch repair"/>
    <property type="evidence" value="ECO:0007669"/>
    <property type="project" value="InterPro"/>
</dbReference>
<keyword evidence="4 6" id="KW-0378">Hydrolase</keyword>
<evidence type="ECO:0000256" key="4">
    <source>
        <dbReference type="ARBA" id="ARBA00022801"/>
    </source>
</evidence>
<keyword evidence="2" id="KW-0255">Endonuclease</keyword>
<evidence type="ECO:0000256" key="3">
    <source>
        <dbReference type="ARBA" id="ARBA00022763"/>
    </source>
</evidence>
<gene>
    <name evidence="6" type="primary">vsr_11</name>
    <name evidence="6" type="ORF">SDC9_140675</name>
</gene>
<protein>
    <submittedName>
        <fullName evidence="6">Very short patch repair protein</fullName>
        <ecNumber evidence="6">3.1.-.-</ecNumber>
    </submittedName>
</protein>
<name>A0A645DW27_9ZZZZ</name>
<dbReference type="Gene3D" id="3.40.960.10">
    <property type="entry name" value="VSR Endonuclease"/>
    <property type="match status" value="1"/>
</dbReference>
<proteinExistence type="predicted"/>
<evidence type="ECO:0000256" key="2">
    <source>
        <dbReference type="ARBA" id="ARBA00022759"/>
    </source>
</evidence>
<dbReference type="InterPro" id="IPR011335">
    <property type="entry name" value="Restrct_endonuc-II-like"/>
</dbReference>
<comment type="caution">
    <text evidence="6">The sequence shown here is derived from an EMBL/GenBank/DDBJ whole genome shotgun (WGS) entry which is preliminary data.</text>
</comment>
<organism evidence="6">
    <name type="scientific">bioreactor metagenome</name>
    <dbReference type="NCBI Taxonomy" id="1076179"/>
    <lineage>
        <taxon>unclassified sequences</taxon>
        <taxon>metagenomes</taxon>
        <taxon>ecological metagenomes</taxon>
    </lineage>
</organism>
<evidence type="ECO:0000313" key="6">
    <source>
        <dbReference type="EMBL" id="MPM93536.1"/>
    </source>
</evidence>
<dbReference type="AlphaFoldDB" id="A0A645DW27"/>
<reference evidence="6" key="1">
    <citation type="submission" date="2019-08" db="EMBL/GenBank/DDBJ databases">
        <authorList>
            <person name="Kucharzyk K."/>
            <person name="Murdoch R.W."/>
            <person name="Higgins S."/>
            <person name="Loffler F."/>
        </authorList>
    </citation>
    <scope>NUCLEOTIDE SEQUENCE</scope>
</reference>
<dbReference type="GO" id="GO:0004519">
    <property type="term" value="F:endonuclease activity"/>
    <property type="evidence" value="ECO:0007669"/>
    <property type="project" value="UniProtKB-KW"/>
</dbReference>
<dbReference type="GO" id="GO:0016787">
    <property type="term" value="F:hydrolase activity"/>
    <property type="evidence" value="ECO:0007669"/>
    <property type="project" value="UniProtKB-KW"/>
</dbReference>
<dbReference type="EC" id="3.1.-.-" evidence="6"/>
<dbReference type="NCBIfam" id="TIGR00632">
    <property type="entry name" value="vsr"/>
    <property type="match status" value="1"/>
</dbReference>
<dbReference type="SUPFAM" id="SSF52980">
    <property type="entry name" value="Restriction endonuclease-like"/>
    <property type="match status" value="1"/>
</dbReference>
<dbReference type="EMBL" id="VSSQ01040323">
    <property type="protein sequence ID" value="MPM93536.1"/>
    <property type="molecule type" value="Genomic_DNA"/>
</dbReference>
<keyword evidence="5" id="KW-0234">DNA repair</keyword>
<sequence length="143" mass="16849">MGDCFSLETRSRIMASIKAKDTKAEVLVRRHLFRHGFRFRVNDTRLPGKPDIVLPKYKTVIFLHGCFWHAHQGCSHFALPKTNRPFWEQKLTRNRERDQEVAARLLSMGYRVLVVWECELSPARRREETLNGLLNELWQLGES</sequence>
<dbReference type="InterPro" id="IPR004603">
    <property type="entry name" value="DNA_mismatch_endonuc_vsr"/>
</dbReference>
<dbReference type="CDD" id="cd00221">
    <property type="entry name" value="Vsr"/>
    <property type="match status" value="1"/>
</dbReference>
<dbReference type="PIRSF" id="PIRSF018267">
    <property type="entry name" value="VSR_endonuc"/>
    <property type="match status" value="1"/>
</dbReference>
<keyword evidence="3" id="KW-0227">DNA damage</keyword>
<dbReference type="Pfam" id="PF03852">
    <property type="entry name" value="Vsr"/>
    <property type="match status" value="1"/>
</dbReference>
<evidence type="ECO:0000256" key="1">
    <source>
        <dbReference type="ARBA" id="ARBA00022722"/>
    </source>
</evidence>
<evidence type="ECO:0000256" key="5">
    <source>
        <dbReference type="ARBA" id="ARBA00023204"/>
    </source>
</evidence>
<accession>A0A645DW27</accession>
<keyword evidence="1" id="KW-0540">Nuclease</keyword>